<evidence type="ECO:0000313" key="3">
    <source>
        <dbReference type="EMBL" id="CAF1030179.1"/>
    </source>
</evidence>
<comment type="similarity">
    <text evidence="1">Belongs to the small GTPase superfamily. Rab family.</text>
</comment>
<dbReference type="Pfam" id="PF00071">
    <property type="entry name" value="Ras"/>
    <property type="match status" value="1"/>
</dbReference>
<evidence type="ECO:0000256" key="1">
    <source>
        <dbReference type="ARBA" id="ARBA00006270"/>
    </source>
</evidence>
<dbReference type="PRINTS" id="PR00449">
    <property type="entry name" value="RASTRNSFRMNG"/>
</dbReference>
<dbReference type="AlphaFoldDB" id="A0A814IX53"/>
<dbReference type="GO" id="GO:0003924">
    <property type="term" value="F:GTPase activity"/>
    <property type="evidence" value="ECO:0007669"/>
    <property type="project" value="InterPro"/>
</dbReference>
<dbReference type="Gene3D" id="3.40.50.300">
    <property type="entry name" value="P-loop containing nucleotide triphosphate hydrolases"/>
    <property type="match status" value="1"/>
</dbReference>
<dbReference type="PROSITE" id="PS51419">
    <property type="entry name" value="RAB"/>
    <property type="match status" value="1"/>
</dbReference>
<sequence length="402" mass="46661">MGDRSVGKTNLLQRFTHSLVGKFARIDRLDITVPVYDTAGVERYRVINTAYYRGSQGVLVIFDLTNPISFNNVGQWINEVREFASVNVPIVLVGNKSDLVAQHRITFEQATTFAKQFKLPYMETSTLNSSNVEQVFVSLATRILHEKTPKSIDTPSSESIPRISKPMCHTCAPKQMIAITSCHGCALNFCRKHFDEHREKLDHDFDNIINRRDGILHHFQASVYHSLNPLDNDNVQVLLKQIDEWQAKTIEACYRVADNARMKIEKLFKEVKTNDHINKQVNELSKELKEQQDLENFIETDLERWKKQLEELEKDISKFAEMPRNITIEIQMINWENMIKFSYISNSEEIIDNQLALMNTRDDDKTIGTPFLSSNKFSDDKKKHTMFEKETMNTHERQTIVD</sequence>
<dbReference type="PANTHER" id="PTHR47979">
    <property type="entry name" value="DRAB11-RELATED"/>
    <property type="match status" value="1"/>
</dbReference>
<dbReference type="SUPFAM" id="SSF52540">
    <property type="entry name" value="P-loop containing nucleoside triphosphate hydrolases"/>
    <property type="match status" value="1"/>
</dbReference>
<proteinExistence type="inferred from homology"/>
<name>A0A814IX53_9BILA</name>
<dbReference type="InterPro" id="IPR001806">
    <property type="entry name" value="Small_GTPase"/>
</dbReference>
<dbReference type="PROSITE" id="PS51421">
    <property type="entry name" value="RAS"/>
    <property type="match status" value="1"/>
</dbReference>
<accession>A0A814IX53</accession>
<reference evidence="3" key="1">
    <citation type="submission" date="2021-02" db="EMBL/GenBank/DDBJ databases">
        <authorList>
            <person name="Nowell W R."/>
        </authorList>
    </citation>
    <scope>NUCLEOTIDE SEQUENCE</scope>
</reference>
<evidence type="ECO:0000313" key="4">
    <source>
        <dbReference type="Proteomes" id="UP000663882"/>
    </source>
</evidence>
<dbReference type="SMART" id="SM00174">
    <property type="entry name" value="RHO"/>
    <property type="match status" value="1"/>
</dbReference>
<gene>
    <name evidence="3" type="ORF">RFH988_LOCUS15669</name>
</gene>
<dbReference type="OrthoDB" id="10346950at2759"/>
<dbReference type="InterPro" id="IPR050209">
    <property type="entry name" value="Rab_GTPases_membrane_traffic"/>
</dbReference>
<dbReference type="SMART" id="SM00175">
    <property type="entry name" value="RAB"/>
    <property type="match status" value="1"/>
</dbReference>
<comment type="caution">
    <text evidence="3">The sequence shown here is derived from an EMBL/GenBank/DDBJ whole genome shotgun (WGS) entry which is preliminary data.</text>
</comment>
<dbReference type="InterPro" id="IPR005225">
    <property type="entry name" value="Small_GTP-bd"/>
</dbReference>
<dbReference type="GO" id="GO:0005525">
    <property type="term" value="F:GTP binding"/>
    <property type="evidence" value="ECO:0007669"/>
    <property type="project" value="InterPro"/>
</dbReference>
<dbReference type="EMBL" id="CAJNOO010000771">
    <property type="protein sequence ID" value="CAF1030179.1"/>
    <property type="molecule type" value="Genomic_DNA"/>
</dbReference>
<dbReference type="NCBIfam" id="TIGR00231">
    <property type="entry name" value="small_GTP"/>
    <property type="match status" value="1"/>
</dbReference>
<evidence type="ECO:0000256" key="2">
    <source>
        <dbReference type="SAM" id="Coils"/>
    </source>
</evidence>
<feature type="coiled-coil region" evidence="2">
    <location>
        <begin position="274"/>
        <end position="322"/>
    </location>
</feature>
<dbReference type="InterPro" id="IPR027417">
    <property type="entry name" value="P-loop_NTPase"/>
</dbReference>
<dbReference type="FunFam" id="3.40.50.300:FF:001447">
    <property type="entry name" value="Ras-related protein Rab-1B"/>
    <property type="match status" value="1"/>
</dbReference>
<dbReference type="Proteomes" id="UP000663882">
    <property type="component" value="Unassembled WGS sequence"/>
</dbReference>
<dbReference type="SMART" id="SM00176">
    <property type="entry name" value="RAN"/>
    <property type="match status" value="1"/>
</dbReference>
<protein>
    <submittedName>
        <fullName evidence="3">Uncharacterized protein</fullName>
    </submittedName>
</protein>
<dbReference type="SMART" id="SM00173">
    <property type="entry name" value="RAS"/>
    <property type="match status" value="1"/>
</dbReference>
<keyword evidence="2" id="KW-0175">Coiled coil</keyword>
<organism evidence="3 4">
    <name type="scientific">Rotaria sordida</name>
    <dbReference type="NCBI Taxonomy" id="392033"/>
    <lineage>
        <taxon>Eukaryota</taxon>
        <taxon>Metazoa</taxon>
        <taxon>Spiralia</taxon>
        <taxon>Gnathifera</taxon>
        <taxon>Rotifera</taxon>
        <taxon>Eurotatoria</taxon>
        <taxon>Bdelloidea</taxon>
        <taxon>Philodinida</taxon>
        <taxon>Philodinidae</taxon>
        <taxon>Rotaria</taxon>
    </lineage>
</organism>